<sequence>MSALAIPLPLAAADPESAPRLRVAPAGGGTLALVVSKVEGVPLELPLTTASGLRVVLRLRDMGDGTCCLDGGGAPS</sequence>
<accession>A0ABU3MKV8</accession>
<comment type="caution">
    <text evidence="1">The sequence shown here is derived from an EMBL/GenBank/DDBJ whole genome shotgun (WGS) entry which is preliminary data.</text>
</comment>
<evidence type="ECO:0000313" key="2">
    <source>
        <dbReference type="Proteomes" id="UP001258945"/>
    </source>
</evidence>
<name>A0ABU3MKV8_9PROT</name>
<dbReference type="EMBL" id="JAVVDO010000055">
    <property type="protein sequence ID" value="MDT8333447.1"/>
    <property type="molecule type" value="Genomic_DNA"/>
</dbReference>
<reference evidence="1 2" key="1">
    <citation type="journal article" date="2019" name="Microb. Pathog.">
        <title>Comparison of VITEK 2, MALDI-TOF MS, 16S rRNA gene sequencing, and whole-genome sequencing for identification of Roseomonas mucosa.</title>
        <authorList>
            <person name="Rudolph W.W."/>
            <person name="Gunzer F."/>
            <person name="Trauth M."/>
            <person name="Bunk B."/>
            <person name="Bigge R."/>
            <person name="Schrottner P."/>
        </authorList>
    </citation>
    <scope>NUCLEOTIDE SEQUENCE [LARGE SCALE GENOMIC DNA]</scope>
    <source>
        <strain evidence="1 2">DSM 103800</strain>
    </source>
</reference>
<evidence type="ECO:0008006" key="3">
    <source>
        <dbReference type="Google" id="ProtNLM"/>
    </source>
</evidence>
<dbReference type="RefSeq" id="WP_314284869.1">
    <property type="nucleotide sequence ID" value="NZ_JAVVDO010000055.1"/>
</dbReference>
<organism evidence="1 2">
    <name type="scientific">Roseomonas gilardii</name>
    <dbReference type="NCBI Taxonomy" id="257708"/>
    <lineage>
        <taxon>Bacteria</taxon>
        <taxon>Pseudomonadati</taxon>
        <taxon>Pseudomonadota</taxon>
        <taxon>Alphaproteobacteria</taxon>
        <taxon>Acetobacterales</taxon>
        <taxon>Roseomonadaceae</taxon>
        <taxon>Roseomonas</taxon>
    </lineage>
</organism>
<dbReference type="Proteomes" id="UP001258945">
    <property type="component" value="Unassembled WGS sequence"/>
</dbReference>
<evidence type="ECO:0000313" key="1">
    <source>
        <dbReference type="EMBL" id="MDT8333447.1"/>
    </source>
</evidence>
<protein>
    <recommendedName>
        <fullName evidence="3">Secreted protein</fullName>
    </recommendedName>
</protein>
<gene>
    <name evidence="1" type="ORF">RQ831_20555</name>
</gene>
<keyword evidence="2" id="KW-1185">Reference proteome</keyword>
<proteinExistence type="predicted"/>